<dbReference type="PANTHER" id="PTHR37042">
    <property type="entry name" value="OUTER MEMBRANE PROTEIN RV1973"/>
    <property type="match status" value="1"/>
</dbReference>
<dbReference type="Proteomes" id="UP000008914">
    <property type="component" value="Chromosome"/>
</dbReference>
<dbReference type="RefSeq" id="WP_013493582.1">
    <property type="nucleotide sequence ID" value="NC_014830.1"/>
</dbReference>
<dbReference type="STRING" id="710696.Intca_2769"/>
<dbReference type="eggNOG" id="COG0443">
    <property type="taxonomic scope" value="Bacteria"/>
</dbReference>
<evidence type="ECO:0000256" key="3">
    <source>
        <dbReference type="SAM" id="MobiDB-lite"/>
    </source>
</evidence>
<keyword evidence="4" id="KW-1133">Transmembrane helix</keyword>
<name>E6S9N2_INTC7</name>
<evidence type="ECO:0000256" key="4">
    <source>
        <dbReference type="SAM" id="Phobius"/>
    </source>
</evidence>
<comment type="subcellular location">
    <subcellularLocation>
        <location evidence="1">Membrane</location>
    </subcellularLocation>
</comment>
<evidence type="ECO:0000313" key="5">
    <source>
        <dbReference type="EMBL" id="ADU49270.1"/>
    </source>
</evidence>
<dbReference type="PANTHER" id="PTHR37042:SF4">
    <property type="entry name" value="OUTER MEMBRANE PROTEIN RV1973"/>
    <property type="match status" value="1"/>
</dbReference>
<dbReference type="EMBL" id="CP002343">
    <property type="protein sequence ID" value="ADU49270.1"/>
    <property type="molecule type" value="Genomic_DNA"/>
</dbReference>
<evidence type="ECO:0000256" key="2">
    <source>
        <dbReference type="ARBA" id="ARBA00023136"/>
    </source>
</evidence>
<protein>
    <recommendedName>
        <fullName evidence="7">Mce-associated membrane protein</fullName>
    </recommendedName>
</protein>
<dbReference type="AlphaFoldDB" id="E6S9N2"/>
<accession>E6S9N2</accession>
<evidence type="ECO:0008006" key="7">
    <source>
        <dbReference type="Google" id="ProtNLM"/>
    </source>
</evidence>
<evidence type="ECO:0000256" key="1">
    <source>
        <dbReference type="ARBA" id="ARBA00004370"/>
    </source>
</evidence>
<reference evidence="5 6" key="1">
    <citation type="journal article" date="2010" name="Stand. Genomic Sci.">
        <title>Complete genome sequence of Intrasporangium calvum type strain (7 KIP).</title>
        <authorList>
            <person name="Del Rio T.G."/>
            <person name="Chertkov O."/>
            <person name="Yasawong M."/>
            <person name="Lucas S."/>
            <person name="Deshpande S."/>
            <person name="Cheng J.F."/>
            <person name="Detter C."/>
            <person name="Tapia R."/>
            <person name="Han C."/>
            <person name="Goodwin L."/>
            <person name="Pitluck S."/>
            <person name="Liolios K."/>
            <person name="Ivanova N."/>
            <person name="Mavromatis K."/>
            <person name="Pati A."/>
            <person name="Chen A."/>
            <person name="Palaniappan K."/>
            <person name="Land M."/>
            <person name="Hauser L."/>
            <person name="Chang Y.J."/>
            <person name="Jeffries C.D."/>
            <person name="Rohde M."/>
            <person name="Pukall R."/>
            <person name="Sikorski J."/>
            <person name="Goker M."/>
            <person name="Woyke T."/>
            <person name="Bristow J."/>
            <person name="Eisen J.A."/>
            <person name="Markowitz V."/>
            <person name="Hugenholtz P."/>
            <person name="Kyrpides N.C."/>
            <person name="Klenk H.P."/>
            <person name="Lapidus A."/>
        </authorList>
    </citation>
    <scope>NUCLEOTIDE SEQUENCE [LARGE SCALE GENOMIC DNA]</scope>
    <source>
        <strain evidence="6">ATCC 23552 / DSM 43043 / JCM 3097 / NBRC 12989 / 7 KIP</strain>
    </source>
</reference>
<dbReference type="HOGENOM" id="CLU_1336020_0_0_11"/>
<proteinExistence type="predicted"/>
<keyword evidence="4" id="KW-0812">Transmembrane</keyword>
<feature type="region of interest" description="Disordered" evidence="3">
    <location>
        <begin position="1"/>
        <end position="39"/>
    </location>
</feature>
<dbReference type="GO" id="GO:0016020">
    <property type="term" value="C:membrane"/>
    <property type="evidence" value="ECO:0007669"/>
    <property type="project" value="UniProtKB-SubCell"/>
</dbReference>
<dbReference type="KEGG" id="ica:Intca_2769"/>
<gene>
    <name evidence="5" type="ordered locus">Intca_2769</name>
</gene>
<evidence type="ECO:0000313" key="6">
    <source>
        <dbReference type="Proteomes" id="UP000008914"/>
    </source>
</evidence>
<keyword evidence="6" id="KW-1185">Reference proteome</keyword>
<feature type="transmembrane region" description="Helical" evidence="4">
    <location>
        <begin position="50"/>
        <end position="70"/>
    </location>
</feature>
<feature type="compositionally biased region" description="Basic residues" evidence="3">
    <location>
        <begin position="10"/>
        <end position="19"/>
    </location>
</feature>
<sequence length="205" mass="21833">MPLSPSQPGPRRRVAGSRRRPSDIPEPASRPAATGNADRAQRHTLTELRWPLLALALAATLLAATLVHGLRPALADADRMAAVGSARTTLESVLSYSATTFDAHVAEVTPLLAAPFKDEFTQVARTDIKPLAEKNQATVQARVQEAGVMDTTGDGGAGTVVRVMAFVNQATTSKVQKTPAVDQNRVIATMTRVGDRWLLSALEAY</sequence>
<organism evidence="5 6">
    <name type="scientific">Intrasporangium calvum (strain ATCC 23552 / DSM 43043 / JCM 3097 / NBRC 12989 / NCIMB 10167 / NRRL B-3866 / 7 KIP)</name>
    <dbReference type="NCBI Taxonomy" id="710696"/>
    <lineage>
        <taxon>Bacteria</taxon>
        <taxon>Bacillati</taxon>
        <taxon>Actinomycetota</taxon>
        <taxon>Actinomycetes</taxon>
        <taxon>Micrococcales</taxon>
        <taxon>Intrasporangiaceae</taxon>
        <taxon>Intrasporangium</taxon>
    </lineage>
</organism>
<dbReference type="OrthoDB" id="5188486at2"/>
<keyword evidence="2 4" id="KW-0472">Membrane</keyword>